<dbReference type="Proteomes" id="UP001589568">
    <property type="component" value="Unassembled WGS sequence"/>
</dbReference>
<comment type="caution">
    <text evidence="1">The sequence shown here is derived from an EMBL/GenBank/DDBJ whole genome shotgun (WGS) entry which is preliminary data.</text>
</comment>
<sequence>MTSTHLLFRHEAGRIPDILTSLDGSTTRFLAALLGKQLKARVVLQARRPAAGTVSPAVRARLHAATDDTVLLRRSQLILVETGTVISANKVVLDPGHPLMADIDLGTDIPIGYLLSEVEQRRELLHRGVRPWSWGAPDPFSTARPSLWCSYLIINSGRPLCSIEEVFHPDVVAPPTALPRCDRLGS</sequence>
<organism evidence="1 2">
    <name type="scientific">Nonomuraea salmonea</name>
    <dbReference type="NCBI Taxonomy" id="46181"/>
    <lineage>
        <taxon>Bacteria</taxon>
        <taxon>Bacillati</taxon>
        <taxon>Actinomycetota</taxon>
        <taxon>Actinomycetes</taxon>
        <taxon>Streptosporangiales</taxon>
        <taxon>Streptosporangiaceae</taxon>
        <taxon>Nonomuraea</taxon>
    </lineage>
</organism>
<dbReference type="InterPro" id="IPR028978">
    <property type="entry name" value="Chorismate_lyase_/UTRA_dom_sf"/>
</dbReference>
<keyword evidence="2" id="KW-1185">Reference proteome</keyword>
<gene>
    <name evidence="1" type="ORF">ACFFR3_19140</name>
</gene>
<name>A0ABV5NMV1_9ACTN</name>
<dbReference type="InterPro" id="IPR002800">
    <property type="entry name" value="Rv2949c-like"/>
</dbReference>
<dbReference type="RefSeq" id="WP_345408538.1">
    <property type="nucleotide sequence ID" value="NZ_BAAAXS010000001.1"/>
</dbReference>
<keyword evidence="1" id="KW-0670">Pyruvate</keyword>
<dbReference type="Gene3D" id="3.40.1410.10">
    <property type="entry name" value="Chorismate lyase-like"/>
    <property type="match status" value="1"/>
</dbReference>
<accession>A0ABV5NMV1</accession>
<dbReference type="SUPFAM" id="SSF64288">
    <property type="entry name" value="Chorismate lyase-like"/>
    <property type="match status" value="1"/>
</dbReference>
<evidence type="ECO:0000313" key="2">
    <source>
        <dbReference type="Proteomes" id="UP001589568"/>
    </source>
</evidence>
<dbReference type="Pfam" id="PF01947">
    <property type="entry name" value="Rv2949c-like"/>
    <property type="match status" value="1"/>
</dbReference>
<dbReference type="EMBL" id="JBHMCF010000014">
    <property type="protein sequence ID" value="MFB9471643.1"/>
    <property type="molecule type" value="Genomic_DNA"/>
</dbReference>
<protein>
    <submittedName>
        <fullName evidence="1">Chorismate pyruvate-lyase family protein</fullName>
    </submittedName>
</protein>
<proteinExistence type="predicted"/>
<reference evidence="1 2" key="1">
    <citation type="submission" date="2024-09" db="EMBL/GenBank/DDBJ databases">
        <authorList>
            <person name="Sun Q."/>
            <person name="Mori K."/>
        </authorList>
    </citation>
    <scope>NUCLEOTIDE SEQUENCE [LARGE SCALE GENOMIC DNA]</scope>
    <source>
        <strain evidence="1 2">JCM 3324</strain>
    </source>
</reference>
<evidence type="ECO:0000313" key="1">
    <source>
        <dbReference type="EMBL" id="MFB9471643.1"/>
    </source>
</evidence>